<sequence length="1083" mass="118816">MGFLKVSWVVLLSWAFSVLCSRGHGATPEFSVKFLKAPHAFSHLNYAKFVFEVLEGGSGVCSNCTVSCKLDYGSSSDCGAGNVLYSGLEDGNHTFAVCANGSQGAGCSTYNWTVDTVPPTAFVTAWRPFTNALNVSVNISFSEPCAGGGGFQCPSVNACNLLVYGAGQVIPSSLLVLEPNLKYSLLVGISSDILYGRIILVMDKNFCTDTAGNIFTRSANSSFYVHFDRRSVFVDLRTHVPEKLLQLNGAKRMVQATNSYNNLEVYLYFSAPVLNSSTEILNSLKTSQGKLFPISGKNAGNRRFGFLVANVSSIAIITISLDLNSTISRQGTPVSPFEPVTFLYDSQRPAVRLSTTSGMRTKEKSILTNIKFKKPIFGFNSSLLSISGGHLQSFHEITKSMYIAEIGTDGDVVSVSVRENVTADVAGNQNLASNILQVKHYNTPIISSVISTFATATFLLTSAASGLLTLSTASLQSVGAFSRVPSSLVSDPARNLIRSACHIQVFAMSRWLAVTLPVEYYELARGLEWSIPYFILPWESGYVQSVMVGSSSPGSSQSFISRTYNRGISKGIQPKEENMKAAAPAYGLPLTPMEYGSFFESQSMIPEAEYILDEQHLNGWKDFDRIMFWLAVIGGSLLLLHALLLIILKLKKPYSENYSHGALIFPRFEIFLVILALPGICEASAALVRGGARVGVIIGILLLTIVAFLLLSLLLFLSVGITLGKLLQYKEVHQEGQRFHWYQDIVRATLGPGKKGQWSWKNKENSVFLILLGPLFEDLRGPPKYMLSQILGSNPQKQDDRIIASDDETEDAEAPFIQKLFGILRIYYTFLESVKRVILGILAGSYLNKWSSKTPTIILLCITSFQLFFIILKKPFIKKKVQLVEIISVSCEVGMFATCLVLLEKEFSAKDETMVGIIMVMLFLLGFLAQMINELYALYGHTKLLDTAENSFLKGLKIASMGFLLYFVPQKLMKGFESKFPVSQSGGIETTDRGVPTDRYRSPGSRSSGSTDKPWLRQLRELAKASFSKDGSRAPNDPSTSGTKWSGFWATKRSDSSSGNSSSDYKSKPGGLYKDLEAIFASR</sequence>
<protein>
    <recommendedName>
        <fullName evidence="6">Bacterial Ig-like domain-containing protein</fullName>
    </recommendedName>
</protein>
<reference evidence="4 5" key="1">
    <citation type="journal article" date="2021" name="Commun. Biol.">
        <title>The genome of Shorea leprosula (Dipterocarpaceae) highlights the ecological relevance of drought in aseasonal tropical rainforests.</title>
        <authorList>
            <person name="Ng K.K.S."/>
            <person name="Kobayashi M.J."/>
            <person name="Fawcett J.A."/>
            <person name="Hatakeyama M."/>
            <person name="Paape T."/>
            <person name="Ng C.H."/>
            <person name="Ang C.C."/>
            <person name="Tnah L.H."/>
            <person name="Lee C.T."/>
            <person name="Nishiyama T."/>
            <person name="Sese J."/>
            <person name="O'Brien M.J."/>
            <person name="Copetti D."/>
            <person name="Mohd Noor M.I."/>
            <person name="Ong R.C."/>
            <person name="Putra M."/>
            <person name="Sireger I.Z."/>
            <person name="Indrioko S."/>
            <person name="Kosugi Y."/>
            <person name="Izuno A."/>
            <person name="Isagi Y."/>
            <person name="Lee S.L."/>
            <person name="Shimizu K.K."/>
        </authorList>
    </citation>
    <scope>NUCLEOTIDE SEQUENCE [LARGE SCALE GENOMIC DNA]</scope>
    <source>
        <strain evidence="4">214</strain>
    </source>
</reference>
<accession>A0AAV5K2H1</accession>
<keyword evidence="2" id="KW-0472">Membrane</keyword>
<feature type="transmembrane region" description="Helical" evidence="2">
    <location>
        <begin position="694"/>
        <end position="717"/>
    </location>
</feature>
<feature type="compositionally biased region" description="Basic and acidic residues" evidence="1">
    <location>
        <begin position="990"/>
        <end position="1001"/>
    </location>
</feature>
<feature type="region of interest" description="Disordered" evidence="1">
    <location>
        <begin position="981"/>
        <end position="1013"/>
    </location>
</feature>
<keyword evidence="2" id="KW-1133">Transmembrane helix</keyword>
<evidence type="ECO:0008006" key="6">
    <source>
        <dbReference type="Google" id="ProtNLM"/>
    </source>
</evidence>
<feature type="transmembrane region" description="Helical" evidence="2">
    <location>
        <begin position="626"/>
        <end position="648"/>
    </location>
</feature>
<keyword evidence="5" id="KW-1185">Reference proteome</keyword>
<dbReference type="EMBL" id="BPVZ01000051">
    <property type="protein sequence ID" value="GKV18958.1"/>
    <property type="molecule type" value="Genomic_DNA"/>
</dbReference>
<feature type="transmembrane region" description="Helical" evidence="2">
    <location>
        <begin position="952"/>
        <end position="969"/>
    </location>
</feature>
<name>A0AAV5K2H1_9ROSI</name>
<feature type="transmembrane region" description="Helical" evidence="2">
    <location>
        <begin position="883"/>
        <end position="903"/>
    </location>
</feature>
<evidence type="ECO:0000256" key="3">
    <source>
        <dbReference type="SAM" id="SignalP"/>
    </source>
</evidence>
<evidence type="ECO:0000256" key="2">
    <source>
        <dbReference type="SAM" id="Phobius"/>
    </source>
</evidence>
<dbReference type="PANTHER" id="PTHR34677">
    <property type="match status" value="1"/>
</dbReference>
<feature type="transmembrane region" description="Helical" evidence="2">
    <location>
        <begin position="857"/>
        <end position="877"/>
    </location>
</feature>
<proteinExistence type="predicted"/>
<organism evidence="4 5">
    <name type="scientific">Rubroshorea leprosula</name>
    <dbReference type="NCBI Taxonomy" id="152421"/>
    <lineage>
        <taxon>Eukaryota</taxon>
        <taxon>Viridiplantae</taxon>
        <taxon>Streptophyta</taxon>
        <taxon>Embryophyta</taxon>
        <taxon>Tracheophyta</taxon>
        <taxon>Spermatophyta</taxon>
        <taxon>Magnoliopsida</taxon>
        <taxon>eudicotyledons</taxon>
        <taxon>Gunneridae</taxon>
        <taxon>Pentapetalae</taxon>
        <taxon>rosids</taxon>
        <taxon>malvids</taxon>
        <taxon>Malvales</taxon>
        <taxon>Dipterocarpaceae</taxon>
        <taxon>Rubroshorea</taxon>
    </lineage>
</organism>
<keyword evidence="3" id="KW-0732">Signal</keyword>
<evidence type="ECO:0000313" key="4">
    <source>
        <dbReference type="EMBL" id="GKV18958.1"/>
    </source>
</evidence>
<feature type="transmembrane region" description="Helical" evidence="2">
    <location>
        <begin position="668"/>
        <end position="688"/>
    </location>
</feature>
<feature type="chain" id="PRO_5043551508" description="Bacterial Ig-like domain-containing protein" evidence="3">
    <location>
        <begin position="21"/>
        <end position="1083"/>
    </location>
</feature>
<dbReference type="AlphaFoldDB" id="A0AAV5K2H1"/>
<dbReference type="Proteomes" id="UP001054252">
    <property type="component" value="Unassembled WGS sequence"/>
</dbReference>
<keyword evidence="2" id="KW-0812">Transmembrane</keyword>
<comment type="caution">
    <text evidence="4">The sequence shown here is derived from an EMBL/GenBank/DDBJ whole genome shotgun (WGS) entry which is preliminary data.</text>
</comment>
<dbReference type="PANTHER" id="PTHR34677:SF1">
    <property type="entry name" value="TRANSMEMBRANE PROTEIN"/>
    <property type="match status" value="1"/>
</dbReference>
<feature type="signal peptide" evidence="3">
    <location>
        <begin position="1"/>
        <end position="20"/>
    </location>
</feature>
<feature type="transmembrane region" description="Helical" evidence="2">
    <location>
        <begin position="915"/>
        <end position="932"/>
    </location>
</feature>
<feature type="region of interest" description="Disordered" evidence="1">
    <location>
        <begin position="1026"/>
        <end position="1071"/>
    </location>
</feature>
<gene>
    <name evidence="4" type="ORF">SLEP1_g29266</name>
</gene>
<evidence type="ECO:0000313" key="5">
    <source>
        <dbReference type="Proteomes" id="UP001054252"/>
    </source>
</evidence>
<evidence type="ECO:0000256" key="1">
    <source>
        <dbReference type="SAM" id="MobiDB-lite"/>
    </source>
</evidence>